<gene>
    <name evidence="6" type="ORF">HPE44_16720</name>
</gene>
<keyword evidence="2 6" id="KW-0808">Transferase</keyword>
<keyword evidence="5" id="KW-1133">Transmembrane helix</keyword>
<comment type="catalytic activity">
    <reaction evidence="4">
        <text>a 2'-deoxycytidine in DNA + S-adenosyl-L-methionine = a 5-methyl-2'-deoxycytidine in DNA + S-adenosyl-L-homocysteine + H(+)</text>
        <dbReference type="Rhea" id="RHEA:13681"/>
        <dbReference type="Rhea" id="RHEA-COMP:11369"/>
        <dbReference type="Rhea" id="RHEA-COMP:11370"/>
        <dbReference type="ChEBI" id="CHEBI:15378"/>
        <dbReference type="ChEBI" id="CHEBI:57856"/>
        <dbReference type="ChEBI" id="CHEBI:59789"/>
        <dbReference type="ChEBI" id="CHEBI:85452"/>
        <dbReference type="ChEBI" id="CHEBI:85454"/>
        <dbReference type="EC" id="2.1.1.37"/>
    </reaction>
</comment>
<proteinExistence type="predicted"/>
<dbReference type="InterPro" id="IPR001525">
    <property type="entry name" value="C5_MeTfrase"/>
</dbReference>
<dbReference type="GO" id="GO:0032259">
    <property type="term" value="P:methylation"/>
    <property type="evidence" value="ECO:0007669"/>
    <property type="project" value="UniProtKB-KW"/>
</dbReference>
<dbReference type="AlphaFoldDB" id="A0A6N0IMQ3"/>
<keyword evidence="5" id="KW-0472">Membrane</keyword>
<evidence type="ECO:0000256" key="3">
    <source>
        <dbReference type="ARBA" id="ARBA00022747"/>
    </source>
</evidence>
<evidence type="ECO:0000256" key="2">
    <source>
        <dbReference type="ARBA" id="ARBA00022679"/>
    </source>
</evidence>
<protein>
    <submittedName>
        <fullName evidence="6">DNA cytosine methyltransferase</fullName>
    </submittedName>
</protein>
<sequence>MIFWLAALHAKVLVFNALLVAITMTVILLIDDYGDLIRALLPKFFFIGECTKHRRKKRGKAILEKFKADMAKLGYLCHEQIIDAQDYGVPQRRKRYILVGEFTTNAKPSFAWPQKKFHLLK</sequence>
<dbReference type="Gene3D" id="3.40.50.150">
    <property type="entry name" value="Vaccinia Virus protein VP39"/>
    <property type="match status" value="1"/>
</dbReference>
<name>A0A6N0IMQ3_ECOLX</name>
<dbReference type="GO" id="GO:0009307">
    <property type="term" value="P:DNA restriction-modification system"/>
    <property type="evidence" value="ECO:0007669"/>
    <property type="project" value="UniProtKB-KW"/>
</dbReference>
<dbReference type="GO" id="GO:0003886">
    <property type="term" value="F:DNA (cytosine-5-)-methyltransferase activity"/>
    <property type="evidence" value="ECO:0007669"/>
    <property type="project" value="UniProtKB-EC"/>
</dbReference>
<feature type="transmembrane region" description="Helical" evidence="5">
    <location>
        <begin position="12"/>
        <end position="30"/>
    </location>
</feature>
<dbReference type="SUPFAM" id="SSF53335">
    <property type="entry name" value="S-adenosyl-L-methionine-dependent methyltransferases"/>
    <property type="match status" value="1"/>
</dbReference>
<keyword evidence="1 6" id="KW-0489">Methyltransferase</keyword>
<keyword evidence="3" id="KW-0680">Restriction system</keyword>
<evidence type="ECO:0000256" key="5">
    <source>
        <dbReference type="SAM" id="Phobius"/>
    </source>
</evidence>
<dbReference type="Pfam" id="PF00145">
    <property type="entry name" value="DNA_methylase"/>
    <property type="match status" value="1"/>
</dbReference>
<reference evidence="6" key="1">
    <citation type="submission" date="2020-05" db="EMBL/GenBank/DDBJ databases">
        <title>Title: F plasmids are the major carriers of antibiotic resistance genes in human-associated commensal E. coli.</title>
        <authorList>
            <person name="Stephens C."/>
            <person name="Arismendi T."/>
            <person name="Wright M."/>
            <person name="Hartman A."/>
            <person name="Gonzalez A."/>
            <person name="Gill M."/>
            <person name="Pandori M."/>
            <person name="Hess D."/>
        </authorList>
    </citation>
    <scope>NUCLEOTIDE SEQUENCE</scope>
    <source>
        <strain evidence="6">SCU-478</strain>
    </source>
</reference>
<dbReference type="EMBL" id="CP054563">
    <property type="protein sequence ID" value="QKQ36001.1"/>
    <property type="molecule type" value="Genomic_DNA"/>
</dbReference>
<evidence type="ECO:0000256" key="1">
    <source>
        <dbReference type="ARBA" id="ARBA00022603"/>
    </source>
</evidence>
<evidence type="ECO:0000256" key="4">
    <source>
        <dbReference type="ARBA" id="ARBA00047422"/>
    </source>
</evidence>
<dbReference type="InterPro" id="IPR029063">
    <property type="entry name" value="SAM-dependent_MTases_sf"/>
</dbReference>
<keyword evidence="5" id="KW-0812">Transmembrane</keyword>
<organism evidence="6">
    <name type="scientific">Escherichia coli</name>
    <dbReference type="NCBI Taxonomy" id="562"/>
    <lineage>
        <taxon>Bacteria</taxon>
        <taxon>Pseudomonadati</taxon>
        <taxon>Pseudomonadota</taxon>
        <taxon>Gammaproteobacteria</taxon>
        <taxon>Enterobacterales</taxon>
        <taxon>Enterobacteriaceae</taxon>
        <taxon>Escherichia</taxon>
    </lineage>
</organism>
<accession>A0A6N0IMQ3</accession>
<evidence type="ECO:0000313" key="6">
    <source>
        <dbReference type="EMBL" id="QKQ36001.1"/>
    </source>
</evidence>